<gene>
    <name evidence="9" type="ORF">EV186_109155</name>
</gene>
<dbReference type="InterPro" id="IPR045621">
    <property type="entry name" value="BPD_transp_1_N"/>
</dbReference>
<reference evidence="9 10" key="1">
    <citation type="submission" date="2019-03" db="EMBL/GenBank/DDBJ databases">
        <title>Genomic Encyclopedia of Type Strains, Phase IV (KMG-IV): sequencing the most valuable type-strain genomes for metagenomic binning, comparative biology and taxonomic classification.</title>
        <authorList>
            <person name="Goeker M."/>
        </authorList>
    </citation>
    <scope>NUCLEOTIDE SEQUENCE [LARGE SCALE GENOMIC DNA]</scope>
    <source>
        <strain evidence="9 10">DSM 45361</strain>
    </source>
</reference>
<dbReference type="InterPro" id="IPR035906">
    <property type="entry name" value="MetI-like_sf"/>
</dbReference>
<dbReference type="PANTHER" id="PTHR43376">
    <property type="entry name" value="OLIGOPEPTIDE TRANSPORT SYSTEM PERMEASE PROTEIN"/>
    <property type="match status" value="1"/>
</dbReference>
<feature type="transmembrane region" description="Helical" evidence="7">
    <location>
        <begin position="105"/>
        <end position="126"/>
    </location>
</feature>
<keyword evidence="6 7" id="KW-0472">Membrane</keyword>
<dbReference type="Proteomes" id="UP000295444">
    <property type="component" value="Unassembled WGS sequence"/>
</dbReference>
<evidence type="ECO:0000259" key="8">
    <source>
        <dbReference type="PROSITE" id="PS50928"/>
    </source>
</evidence>
<dbReference type="SUPFAM" id="SSF161098">
    <property type="entry name" value="MetI-like"/>
    <property type="match status" value="1"/>
</dbReference>
<keyword evidence="3" id="KW-1003">Cell membrane</keyword>
<dbReference type="PANTHER" id="PTHR43376:SF1">
    <property type="entry name" value="OLIGOPEPTIDE TRANSPORT SYSTEM PERMEASE PROTEIN"/>
    <property type="match status" value="1"/>
</dbReference>
<evidence type="ECO:0000313" key="9">
    <source>
        <dbReference type="EMBL" id="TDP91163.1"/>
    </source>
</evidence>
<dbReference type="PROSITE" id="PS50928">
    <property type="entry name" value="ABC_TM1"/>
    <property type="match status" value="1"/>
</dbReference>
<feature type="domain" description="ABC transmembrane type-1" evidence="8">
    <location>
        <begin position="105"/>
        <end position="313"/>
    </location>
</feature>
<feature type="transmembrane region" description="Helical" evidence="7">
    <location>
        <begin position="190"/>
        <end position="209"/>
    </location>
</feature>
<dbReference type="Gene3D" id="1.10.3720.10">
    <property type="entry name" value="MetI-like"/>
    <property type="match status" value="1"/>
</dbReference>
<comment type="subcellular location">
    <subcellularLocation>
        <location evidence="1 7">Cell membrane</location>
        <topology evidence="1 7">Multi-pass membrane protein</topology>
    </subcellularLocation>
</comment>
<dbReference type="CDD" id="cd06261">
    <property type="entry name" value="TM_PBP2"/>
    <property type="match status" value="1"/>
</dbReference>
<feature type="transmembrane region" description="Helical" evidence="7">
    <location>
        <begin position="294"/>
        <end position="317"/>
    </location>
</feature>
<feature type="transmembrane region" description="Helical" evidence="7">
    <location>
        <begin position="21"/>
        <end position="39"/>
    </location>
</feature>
<dbReference type="InterPro" id="IPR000515">
    <property type="entry name" value="MetI-like"/>
</dbReference>
<keyword evidence="10" id="KW-1185">Reference proteome</keyword>
<dbReference type="EMBL" id="SNXZ01000009">
    <property type="protein sequence ID" value="TDP91163.1"/>
    <property type="molecule type" value="Genomic_DNA"/>
</dbReference>
<evidence type="ECO:0000313" key="10">
    <source>
        <dbReference type="Proteomes" id="UP000295444"/>
    </source>
</evidence>
<protein>
    <submittedName>
        <fullName evidence="9">Peptide/nickel transport system permease protein</fullName>
    </submittedName>
</protein>
<keyword evidence="2 7" id="KW-0813">Transport</keyword>
<accession>A0A4R6RW44</accession>
<dbReference type="Pfam" id="PF19300">
    <property type="entry name" value="BPD_transp_1_N"/>
    <property type="match status" value="1"/>
</dbReference>
<feature type="transmembrane region" description="Helical" evidence="7">
    <location>
        <begin position="248"/>
        <end position="274"/>
    </location>
</feature>
<evidence type="ECO:0000256" key="4">
    <source>
        <dbReference type="ARBA" id="ARBA00022692"/>
    </source>
</evidence>
<dbReference type="GO" id="GO:0005886">
    <property type="term" value="C:plasma membrane"/>
    <property type="evidence" value="ECO:0007669"/>
    <property type="project" value="UniProtKB-SubCell"/>
</dbReference>
<keyword evidence="4 7" id="KW-0812">Transmembrane</keyword>
<dbReference type="AlphaFoldDB" id="A0A4R6RW44"/>
<evidence type="ECO:0000256" key="7">
    <source>
        <dbReference type="RuleBase" id="RU363032"/>
    </source>
</evidence>
<organism evidence="9 10">
    <name type="scientific">Labedaea rhizosphaerae</name>
    <dbReference type="NCBI Taxonomy" id="598644"/>
    <lineage>
        <taxon>Bacteria</taxon>
        <taxon>Bacillati</taxon>
        <taxon>Actinomycetota</taxon>
        <taxon>Actinomycetes</taxon>
        <taxon>Pseudonocardiales</taxon>
        <taxon>Pseudonocardiaceae</taxon>
        <taxon>Labedaea</taxon>
    </lineage>
</organism>
<evidence type="ECO:0000256" key="1">
    <source>
        <dbReference type="ARBA" id="ARBA00004651"/>
    </source>
</evidence>
<evidence type="ECO:0000256" key="5">
    <source>
        <dbReference type="ARBA" id="ARBA00022989"/>
    </source>
</evidence>
<comment type="similarity">
    <text evidence="7">Belongs to the binding-protein-dependent transport system permease family.</text>
</comment>
<evidence type="ECO:0000256" key="2">
    <source>
        <dbReference type="ARBA" id="ARBA00022448"/>
    </source>
</evidence>
<name>A0A4R6RW44_LABRH</name>
<dbReference type="GO" id="GO:0055085">
    <property type="term" value="P:transmembrane transport"/>
    <property type="evidence" value="ECO:0007669"/>
    <property type="project" value="InterPro"/>
</dbReference>
<feature type="transmembrane region" description="Helical" evidence="7">
    <location>
        <begin position="147"/>
        <end position="170"/>
    </location>
</feature>
<comment type="caution">
    <text evidence="9">The sequence shown here is derived from an EMBL/GenBank/DDBJ whole genome shotgun (WGS) entry which is preliminary data.</text>
</comment>
<sequence>MPSPRRGGGTARYLLTKLGGAVISLFMVVVLGFILFRVMPGDPVKTMTRGHPVTNEQLAILEHRYGLDKPKIAQFWDYLVKLLHGDFGDSYQYSRPVGDMILEKLWPTVLLVGTGTILAVALGLWLGTRAAWQRNSVFDKASTGIALAFWSMPTFWLGMILLTAAGGLFPSGGMVYPDTPPDFLSQALDILHHLVLPVITLVAVVYAQYQLVMRSSLLEEMDADYLTTARAKGLRDDLVRRRHAVPNALLPTVTLVFLHLGMVVAGAITVEAVFSWPGLGQMTYNAIGVPDLPVLQGTFIVLAAAVLVMNLIADVLYRFLDPRVRAV</sequence>
<dbReference type="Pfam" id="PF00528">
    <property type="entry name" value="BPD_transp_1"/>
    <property type="match status" value="1"/>
</dbReference>
<keyword evidence="5 7" id="KW-1133">Transmembrane helix</keyword>
<evidence type="ECO:0000256" key="3">
    <source>
        <dbReference type="ARBA" id="ARBA00022475"/>
    </source>
</evidence>
<evidence type="ECO:0000256" key="6">
    <source>
        <dbReference type="ARBA" id="ARBA00023136"/>
    </source>
</evidence>
<proteinExistence type="inferred from homology"/>